<dbReference type="EMBL" id="CP002466">
    <property type="protein sequence ID" value="ADV80175.1"/>
    <property type="molecule type" value="Genomic_DNA"/>
</dbReference>
<keyword evidence="1" id="KW-0547">Nucleotide-binding</keyword>
<dbReference type="KEGG" id="tbo:Thebr_1617"/>
<dbReference type="Proteomes" id="UP000002062">
    <property type="component" value="Chromosome"/>
</dbReference>
<evidence type="ECO:0000313" key="4">
    <source>
        <dbReference type="Proteomes" id="UP000002062"/>
    </source>
</evidence>
<dbReference type="HOGENOM" id="CLU_3297836_0_0_9"/>
<keyword evidence="4" id="KW-1185">Reference proteome</keyword>
<gene>
    <name evidence="3" type="ordered locus">Thebr_1617</name>
</gene>
<evidence type="ECO:0000256" key="1">
    <source>
        <dbReference type="ARBA" id="ARBA00022741"/>
    </source>
</evidence>
<evidence type="ECO:0000313" key="3">
    <source>
        <dbReference type="EMBL" id="ADV80175.1"/>
    </source>
</evidence>
<dbReference type="SUPFAM" id="SSF52540">
    <property type="entry name" value="P-loop containing nucleoside triphosphate hydrolases"/>
    <property type="match status" value="1"/>
</dbReference>
<reference evidence="3 4" key="1">
    <citation type="submission" date="2011-01" db="EMBL/GenBank/DDBJ databases">
        <title>Complete sequence of Thermoanaerobacter brockii finnii Ako-1.</title>
        <authorList>
            <consortium name="US DOE Joint Genome Institute"/>
            <person name="Lucas S."/>
            <person name="Copeland A."/>
            <person name="Lapidus A."/>
            <person name="Cheng J.-F."/>
            <person name="Goodwin L."/>
            <person name="Pitluck S."/>
            <person name="Chertkov O."/>
            <person name="Munk C."/>
            <person name="Detter J.C."/>
            <person name="Han C."/>
            <person name="Tapia R."/>
            <person name="Land M."/>
            <person name="Hauser L."/>
            <person name="Kyrpides N."/>
            <person name="Ivanova N."/>
            <person name="Mikhailova N."/>
            <person name="Pagani I."/>
            <person name="Hemme C.L."/>
            <person name="Woyke T."/>
        </authorList>
    </citation>
    <scope>NUCLEOTIDE SEQUENCE [LARGE SCALE GENOMIC DNA]</scope>
    <source>
        <strain evidence="4">ATCC 43586 / DSM 3389 / AKO-1</strain>
    </source>
</reference>
<dbReference type="GO" id="GO:0005524">
    <property type="term" value="F:ATP binding"/>
    <property type="evidence" value="ECO:0007669"/>
    <property type="project" value="UniProtKB-KW"/>
</dbReference>
<dbReference type="InterPro" id="IPR013641">
    <property type="entry name" value="KTI12/PSTK"/>
</dbReference>
<accession>E8UV54</accession>
<dbReference type="InterPro" id="IPR027417">
    <property type="entry name" value="P-loop_NTPase"/>
</dbReference>
<dbReference type="Pfam" id="PF08433">
    <property type="entry name" value="KTI12"/>
    <property type="match status" value="1"/>
</dbReference>
<keyword evidence="2" id="KW-0067">ATP-binding</keyword>
<protein>
    <submittedName>
        <fullName evidence="3">Uncharacterized protein</fullName>
    </submittedName>
</protein>
<evidence type="ECO:0000256" key="2">
    <source>
        <dbReference type="ARBA" id="ARBA00022840"/>
    </source>
</evidence>
<organism evidence="3 4">
    <name type="scientific">Thermoanaerobacter brockii subsp. finnii (strain ATCC 43586 / DSM 3389 / AKO-1)</name>
    <name type="common">Thermoanaerobacter finnii</name>
    <dbReference type="NCBI Taxonomy" id="509193"/>
    <lineage>
        <taxon>Bacteria</taxon>
        <taxon>Bacillati</taxon>
        <taxon>Bacillota</taxon>
        <taxon>Clostridia</taxon>
        <taxon>Thermoanaerobacterales</taxon>
        <taxon>Thermoanaerobacteraceae</taxon>
        <taxon>Thermoanaerobacter</taxon>
    </lineage>
</organism>
<dbReference type="Gene3D" id="3.40.50.300">
    <property type="entry name" value="P-loop containing nucleotide triphosphate hydrolases"/>
    <property type="match status" value="1"/>
</dbReference>
<name>E8UV54_THEBF</name>
<dbReference type="AlphaFoldDB" id="E8UV54"/>
<sequence length="40" mass="4234" precursor="true">MGALVLLVGLPGAGKSTFAAELKKKRYMQQNITLVSSALK</sequence>
<dbReference type="RefSeq" id="WP_003867771.1">
    <property type="nucleotide sequence ID" value="NC_014964.1"/>
</dbReference>
<proteinExistence type="predicted"/>